<evidence type="ECO:0000256" key="5">
    <source>
        <dbReference type="SAM" id="MobiDB-lite"/>
    </source>
</evidence>
<feature type="signal peptide" evidence="7">
    <location>
        <begin position="1"/>
        <end position="23"/>
    </location>
</feature>
<name>A0A1H9PX15_9PSEU</name>
<keyword evidence="4" id="KW-0572">Peptidoglycan-anchor</keyword>
<keyword evidence="10" id="KW-1185">Reference proteome</keyword>
<evidence type="ECO:0000256" key="6">
    <source>
        <dbReference type="SAM" id="Phobius"/>
    </source>
</evidence>
<feature type="domain" description="Gram-positive cocci surface proteins LPxTG" evidence="8">
    <location>
        <begin position="394"/>
        <end position="427"/>
    </location>
</feature>
<keyword evidence="6" id="KW-0472">Membrane</keyword>
<feature type="chain" id="PRO_5011686385" evidence="7">
    <location>
        <begin position="24"/>
        <end position="427"/>
    </location>
</feature>
<dbReference type="InterPro" id="IPR019931">
    <property type="entry name" value="LPXTG_anchor"/>
</dbReference>
<keyword evidence="6" id="KW-0812">Transmembrane</keyword>
<dbReference type="RefSeq" id="WP_090066213.1">
    <property type="nucleotide sequence ID" value="NZ_FOFT01000005.1"/>
</dbReference>
<evidence type="ECO:0000256" key="3">
    <source>
        <dbReference type="ARBA" id="ARBA00022729"/>
    </source>
</evidence>
<dbReference type="Proteomes" id="UP000199028">
    <property type="component" value="Unassembled WGS sequence"/>
</dbReference>
<organism evidence="9 10">
    <name type="scientific">Lentzea flaviverrucosa</name>
    <dbReference type="NCBI Taxonomy" id="200379"/>
    <lineage>
        <taxon>Bacteria</taxon>
        <taxon>Bacillati</taxon>
        <taxon>Actinomycetota</taxon>
        <taxon>Actinomycetes</taxon>
        <taxon>Pseudonocardiales</taxon>
        <taxon>Pseudonocardiaceae</taxon>
        <taxon>Lentzea</taxon>
    </lineage>
</organism>
<evidence type="ECO:0000259" key="8">
    <source>
        <dbReference type="PROSITE" id="PS50847"/>
    </source>
</evidence>
<keyword evidence="3 7" id="KW-0732">Signal</keyword>
<dbReference type="Gene3D" id="2.60.40.10">
    <property type="entry name" value="Immunoglobulins"/>
    <property type="match status" value="1"/>
</dbReference>
<reference evidence="10" key="1">
    <citation type="submission" date="2016-10" db="EMBL/GenBank/DDBJ databases">
        <authorList>
            <person name="Varghese N."/>
            <person name="Submissions S."/>
        </authorList>
    </citation>
    <scope>NUCLEOTIDE SEQUENCE [LARGE SCALE GENOMIC DNA]</scope>
    <source>
        <strain evidence="10">CGMCC 4.578</strain>
    </source>
</reference>
<gene>
    <name evidence="9" type="ORF">SAMN05216195_105456</name>
</gene>
<evidence type="ECO:0000256" key="1">
    <source>
        <dbReference type="ARBA" id="ARBA00022512"/>
    </source>
</evidence>
<evidence type="ECO:0000256" key="2">
    <source>
        <dbReference type="ARBA" id="ARBA00022525"/>
    </source>
</evidence>
<keyword evidence="6" id="KW-1133">Transmembrane helix</keyword>
<keyword evidence="2" id="KW-0964">Secreted</keyword>
<evidence type="ECO:0000313" key="10">
    <source>
        <dbReference type="Proteomes" id="UP000199028"/>
    </source>
</evidence>
<accession>A0A1H9PX15</accession>
<feature type="region of interest" description="Disordered" evidence="5">
    <location>
        <begin position="360"/>
        <end position="380"/>
    </location>
</feature>
<evidence type="ECO:0000256" key="4">
    <source>
        <dbReference type="ARBA" id="ARBA00023088"/>
    </source>
</evidence>
<dbReference type="OrthoDB" id="3696737at2"/>
<dbReference type="GO" id="GO:0005975">
    <property type="term" value="P:carbohydrate metabolic process"/>
    <property type="evidence" value="ECO:0007669"/>
    <property type="project" value="UniProtKB-ARBA"/>
</dbReference>
<evidence type="ECO:0000313" key="9">
    <source>
        <dbReference type="EMBL" id="SER52816.1"/>
    </source>
</evidence>
<dbReference type="AlphaFoldDB" id="A0A1H9PX15"/>
<feature type="compositionally biased region" description="Low complexity" evidence="5">
    <location>
        <begin position="364"/>
        <end position="380"/>
    </location>
</feature>
<proteinExistence type="predicted"/>
<protein>
    <submittedName>
        <fullName evidence="9">LPXTG-motif cell wall anchor domain-containing protein</fullName>
    </submittedName>
</protein>
<feature type="transmembrane region" description="Helical" evidence="6">
    <location>
        <begin position="402"/>
        <end position="422"/>
    </location>
</feature>
<dbReference type="InterPro" id="IPR013783">
    <property type="entry name" value="Ig-like_fold"/>
</dbReference>
<dbReference type="EMBL" id="FOFT01000005">
    <property type="protein sequence ID" value="SER52816.1"/>
    <property type="molecule type" value="Genomic_DNA"/>
</dbReference>
<dbReference type="NCBIfam" id="TIGR01167">
    <property type="entry name" value="LPXTG_anchor"/>
    <property type="match status" value="1"/>
</dbReference>
<dbReference type="PROSITE" id="PS50847">
    <property type="entry name" value="GRAM_POS_ANCHORING"/>
    <property type="match status" value="1"/>
</dbReference>
<keyword evidence="1" id="KW-0134">Cell wall</keyword>
<sequence>MKKFLVVTTTAALALLPAATAAAAQDETITVEGLFFVDRNGDNVFNAGETVRANGPGVGVYTQGTNELVGNFATGPDGRYKAVLPKGPKYLVHNRELDYSYTVPGYAASESRTDADFPLRGIFLNGFTFVDANDDGVKQDDEKTHGGKVTVVGKMANGVDFNAETEAAPNGAYLLDLPLGEYTVIAPDLKKKQLALVKPKSDEDIDWLTGRQVVQRKTEDRNVRVDLRYFAPKADSALEGLTITPSKDTYTVGEQFDLKFKVVNKGDVPGKISVVLFQLAEGDVKLISRSENVTGRIESFESVGQILPGESITVEMRFEFLNTDLGEIYAFVRPGVGGFTDVDTTNQGQEGRKVIKVVEKGAETTTPTTTTTTPAPTSTTTTQAVAQAGNKSDLASTGASPLGFLALGALLLAAGTGAFFVARRRRS</sequence>
<evidence type="ECO:0000256" key="7">
    <source>
        <dbReference type="SAM" id="SignalP"/>
    </source>
</evidence>